<evidence type="ECO:0000313" key="2">
    <source>
        <dbReference type="EMBL" id="RXK14920.1"/>
    </source>
</evidence>
<comment type="caution">
    <text evidence="2">The sequence shown here is derived from an EMBL/GenBank/DDBJ whole genome shotgun (WGS) entry which is preliminary data.</text>
</comment>
<dbReference type="Proteomes" id="UP000290092">
    <property type="component" value="Unassembled WGS sequence"/>
</dbReference>
<keyword evidence="1" id="KW-0472">Membrane</keyword>
<protein>
    <submittedName>
        <fullName evidence="2">Uncharacterized protein</fullName>
    </submittedName>
</protein>
<evidence type="ECO:0000313" key="3">
    <source>
        <dbReference type="Proteomes" id="UP000290092"/>
    </source>
</evidence>
<dbReference type="AlphaFoldDB" id="A0AAX2AEB3"/>
<reference evidence="2 3" key="1">
    <citation type="submission" date="2017-09" db="EMBL/GenBank/DDBJ databases">
        <title>Genomics of the genus Arcobacter.</title>
        <authorList>
            <person name="Perez-Cataluna A."/>
            <person name="Figueras M.J."/>
            <person name="Salas-Masso N."/>
        </authorList>
    </citation>
    <scope>NUCLEOTIDE SEQUENCE [LARGE SCALE GENOMIC DNA]</scope>
    <source>
        <strain evidence="2 3">CECT 7386</strain>
    </source>
</reference>
<name>A0AAX2AEB3_9BACT</name>
<feature type="transmembrane region" description="Helical" evidence="1">
    <location>
        <begin position="6"/>
        <end position="22"/>
    </location>
</feature>
<accession>A0AAX2AEB3</accession>
<proteinExistence type="predicted"/>
<gene>
    <name evidence="2" type="ORF">CP985_11170</name>
</gene>
<keyword evidence="1" id="KW-1133">Transmembrane helix</keyword>
<dbReference type="EMBL" id="NXID01000048">
    <property type="protein sequence ID" value="RXK14920.1"/>
    <property type="molecule type" value="Genomic_DNA"/>
</dbReference>
<dbReference type="RefSeq" id="WP_114842916.1">
    <property type="nucleotide sequence ID" value="NZ_CP031219.1"/>
</dbReference>
<evidence type="ECO:0000256" key="1">
    <source>
        <dbReference type="SAM" id="Phobius"/>
    </source>
</evidence>
<sequence length="99" mass="11241">MQTLIFLLLAFLLAIFSILLYFKTKQQRINKLNSGLCPNCGEKTRSFFDEKTNTIFKNEAISKRVLKNHGCSGVVEIEYSCKFCGLKEVHPQTTTSCSL</sequence>
<keyword evidence="3" id="KW-1185">Reference proteome</keyword>
<dbReference type="KEGG" id="amyt:AMYT_2570"/>
<organism evidence="2 3">
    <name type="scientific">Malaciobacter mytili LMG 24559</name>
    <dbReference type="NCBI Taxonomy" id="1032238"/>
    <lineage>
        <taxon>Bacteria</taxon>
        <taxon>Pseudomonadati</taxon>
        <taxon>Campylobacterota</taxon>
        <taxon>Epsilonproteobacteria</taxon>
        <taxon>Campylobacterales</taxon>
        <taxon>Arcobacteraceae</taxon>
        <taxon>Malaciobacter</taxon>
    </lineage>
</organism>
<keyword evidence="1" id="KW-0812">Transmembrane</keyword>